<feature type="compositionally biased region" description="Basic residues" evidence="4">
    <location>
        <begin position="23"/>
        <end position="37"/>
    </location>
</feature>
<evidence type="ECO:0000256" key="2">
    <source>
        <dbReference type="ARBA" id="ARBA00006856"/>
    </source>
</evidence>
<comment type="similarity">
    <text evidence="2">Belongs to the CWC22 family.</text>
</comment>
<dbReference type="InterPro" id="IPR050781">
    <property type="entry name" value="CWC22_splicing_factor"/>
</dbReference>
<dbReference type="GO" id="GO:0042274">
    <property type="term" value="P:ribosomal small subunit biogenesis"/>
    <property type="evidence" value="ECO:0007669"/>
    <property type="project" value="TreeGrafter"/>
</dbReference>
<dbReference type="InterPro" id="IPR003891">
    <property type="entry name" value="Initiation_fac_eIF4g_MI"/>
</dbReference>
<dbReference type="Gene3D" id="1.25.40.180">
    <property type="match status" value="1"/>
</dbReference>
<dbReference type="OrthoDB" id="361797at2759"/>
<comment type="caution">
    <text evidence="6">The sequence shown here is derived from an EMBL/GenBank/DDBJ whole genome shotgun (WGS) entry which is preliminary data.</text>
</comment>
<dbReference type="AlphaFoldDB" id="A0A139IUJ8"/>
<dbReference type="STRING" id="113226.A0A139IUJ8"/>
<proteinExistence type="inferred from homology"/>
<feature type="region of interest" description="Disordered" evidence="4">
    <location>
        <begin position="158"/>
        <end position="307"/>
    </location>
</feature>
<dbReference type="SMART" id="SM00544">
    <property type="entry name" value="MA3"/>
    <property type="match status" value="1"/>
</dbReference>
<feature type="compositionally biased region" description="Acidic residues" evidence="4">
    <location>
        <begin position="111"/>
        <end position="125"/>
    </location>
</feature>
<feature type="domain" description="MI" evidence="5">
    <location>
        <begin position="618"/>
        <end position="748"/>
    </location>
</feature>
<feature type="region of interest" description="Disordered" evidence="4">
    <location>
        <begin position="833"/>
        <end position="862"/>
    </location>
</feature>
<dbReference type="Pfam" id="PF02854">
    <property type="entry name" value="MIF4G"/>
    <property type="match status" value="1"/>
</dbReference>
<sequence length="862" mass="95470">MSRFPGPKLPKQLLDQVADGRVGKRNHQQARKNRRKQERTQKKQARAEPRKGNATRTREDLATPAVKTVSRESGSKVLPPKPVRKQKAQAQVPEESAGEIKIDGEGSEVSNDVDDVDDGEDEEDDYCRAQVISKAVMAKLDEDDDEIARLEKKLGIKKGRKKVGDDELDWLVGGGDSGDEDGTTPGKRKRVVPEDDDWLKQKRLKASKAAKQVQKAEKVEVDEVDDEEGFDEEGKDNAFEGLVNPSSEDEISEGDFEGSKEDDEEDKNEAMAEPPVTKKRENPYIAPGAPDSAKYVPPSLRRPTNSDTETLTQLRRQIQGNLNRLSETNIISILASIQEIYAKNARQHCTTVLVELLRERVADPSDAGDNALILFAGFATALYRVIGTDFAAQLLESLVNEFDRSQATEGKETINILSFLSNLYVLQTIGCEIIFEYIKLLLGDFTEANTVLLLRVVRIAGPQLRQDDPSALKDIVLLLQRSVAAAGGVEKLSQRIRVMIDFIHDLKNNRIKANRGPDATAQEHMQRMKKTLGTIKNARTSEPLRMGLADIRDSEKKGKWWLVGASWRDPAKMAGHASATRVGSELSACVADASDESEDSEAGVDLNALAKAQGMNTDVRKAIFISVAGAVDPQHAHLRLMKLNLKNKQMLEIPRVVIHCVGAEPVYNHFYTLVGLKFCSDRRMKKAWQFTLLDVLRRCGEDSADDEEDDIRPADELSVGQVYNIAKLYATLISEGLLRISILKPMHFATLQPKSQIFAEVLITTLLVLLRKKAGKEKFVSSVEEVFGEAHHVPGLVKSLAYFIETLMPASEVPTKKEKKVVDAGCEYASSALHDDSKQSKATSGADDEDSDVEGSIEVDWD</sequence>
<evidence type="ECO:0000256" key="4">
    <source>
        <dbReference type="SAM" id="MobiDB-lite"/>
    </source>
</evidence>
<dbReference type="PROSITE" id="PS51366">
    <property type="entry name" value="MI"/>
    <property type="match status" value="1"/>
</dbReference>
<evidence type="ECO:0000313" key="7">
    <source>
        <dbReference type="Proteomes" id="UP000073492"/>
    </source>
</evidence>
<dbReference type="SUPFAM" id="SSF48371">
    <property type="entry name" value="ARM repeat"/>
    <property type="match status" value="1"/>
</dbReference>
<dbReference type="InterPro" id="IPR003890">
    <property type="entry name" value="MIF4G-like_typ-3"/>
</dbReference>
<dbReference type="Proteomes" id="UP000073492">
    <property type="component" value="Unassembled WGS sequence"/>
</dbReference>
<evidence type="ECO:0000259" key="5">
    <source>
        <dbReference type="PROSITE" id="PS51366"/>
    </source>
</evidence>
<evidence type="ECO:0000313" key="6">
    <source>
        <dbReference type="EMBL" id="KXT18439.1"/>
    </source>
</evidence>
<accession>A0A139IUJ8</accession>
<feature type="compositionally biased region" description="Acidic residues" evidence="4">
    <location>
        <begin position="222"/>
        <end position="234"/>
    </location>
</feature>
<reference evidence="6 7" key="1">
    <citation type="submission" date="2015-07" db="EMBL/GenBank/DDBJ databases">
        <title>Comparative genomics of the Sigatoka disease complex on banana suggests a link between parallel evolutionary changes in Pseudocercospora fijiensis and Pseudocercospora eumusae and increased virulence on the banana host.</title>
        <authorList>
            <person name="Chang T.-C."/>
            <person name="Salvucci A."/>
            <person name="Crous P.W."/>
            <person name="Stergiopoulos I."/>
        </authorList>
    </citation>
    <scope>NUCLEOTIDE SEQUENCE [LARGE SCALE GENOMIC DNA]</scope>
    <source>
        <strain evidence="6 7">CBS 116634</strain>
    </source>
</reference>
<protein>
    <recommendedName>
        <fullName evidence="5">MI domain-containing protein</fullName>
    </recommendedName>
</protein>
<feature type="compositionally biased region" description="Acidic residues" evidence="4">
    <location>
        <begin position="846"/>
        <end position="862"/>
    </location>
</feature>
<dbReference type="EMBL" id="LFZO01000007">
    <property type="protein sequence ID" value="KXT18439.1"/>
    <property type="molecule type" value="Genomic_DNA"/>
</dbReference>
<dbReference type="PANTHER" id="PTHR18034:SF4">
    <property type="entry name" value="NUCLEOLAR MIF4G DOMAIN-CONTAINING PROTEIN 1"/>
    <property type="match status" value="1"/>
</dbReference>
<dbReference type="GO" id="GO:0003723">
    <property type="term" value="F:RNA binding"/>
    <property type="evidence" value="ECO:0007669"/>
    <property type="project" value="InterPro"/>
</dbReference>
<feature type="compositionally biased region" description="Acidic residues" evidence="4">
    <location>
        <begin position="247"/>
        <end position="267"/>
    </location>
</feature>
<dbReference type="Pfam" id="PF02847">
    <property type="entry name" value="MA3"/>
    <property type="match status" value="1"/>
</dbReference>
<evidence type="ECO:0000256" key="1">
    <source>
        <dbReference type="ARBA" id="ARBA00004604"/>
    </source>
</evidence>
<evidence type="ECO:0000256" key="3">
    <source>
        <dbReference type="ARBA" id="ARBA00023242"/>
    </source>
</evidence>
<feature type="region of interest" description="Disordered" evidence="4">
    <location>
        <begin position="1"/>
        <end position="126"/>
    </location>
</feature>
<keyword evidence="7" id="KW-1185">Reference proteome</keyword>
<gene>
    <name evidence="6" type="ORF">AC579_8171</name>
</gene>
<feature type="compositionally biased region" description="Basic and acidic residues" evidence="4">
    <location>
        <begin position="38"/>
        <end position="61"/>
    </location>
</feature>
<keyword evidence="3" id="KW-0539">Nucleus</keyword>
<dbReference type="InterPro" id="IPR016024">
    <property type="entry name" value="ARM-type_fold"/>
</dbReference>
<comment type="subcellular location">
    <subcellularLocation>
        <location evidence="1">Nucleus</location>
        <location evidence="1">Nucleolus</location>
    </subcellularLocation>
</comment>
<dbReference type="GO" id="GO:0005730">
    <property type="term" value="C:nucleolus"/>
    <property type="evidence" value="ECO:0007669"/>
    <property type="project" value="UniProtKB-SubCell"/>
</dbReference>
<dbReference type="PANTHER" id="PTHR18034">
    <property type="entry name" value="CELL CYCLE CONTROL PROTEIN CWF22-RELATED"/>
    <property type="match status" value="1"/>
</dbReference>
<dbReference type="SMART" id="SM00543">
    <property type="entry name" value="MIF4G"/>
    <property type="match status" value="1"/>
</dbReference>
<organism evidence="6 7">
    <name type="scientific">Pseudocercospora musae</name>
    <dbReference type="NCBI Taxonomy" id="113226"/>
    <lineage>
        <taxon>Eukaryota</taxon>
        <taxon>Fungi</taxon>
        <taxon>Dikarya</taxon>
        <taxon>Ascomycota</taxon>
        <taxon>Pezizomycotina</taxon>
        <taxon>Dothideomycetes</taxon>
        <taxon>Dothideomycetidae</taxon>
        <taxon>Mycosphaerellales</taxon>
        <taxon>Mycosphaerellaceae</taxon>
        <taxon>Pseudocercospora</taxon>
    </lineage>
</organism>
<name>A0A139IUJ8_9PEZI</name>